<dbReference type="Proteomes" id="UP000831701">
    <property type="component" value="Chromosome 16"/>
</dbReference>
<feature type="non-terminal residue" evidence="1">
    <location>
        <position position="1498"/>
    </location>
</feature>
<evidence type="ECO:0000313" key="1">
    <source>
        <dbReference type="EMBL" id="KAI3361030.1"/>
    </source>
</evidence>
<name>A0ACB8W026_9TELE</name>
<sequence>VRLPWDLFSSSCDFADCLLGKGVGAVDKAALSQDKPSPLVSSSAQIKPFAGKVFYLDLPSNRVAERLESDIKELGGTVEKFFSKEIKYLVSNKREARYVQCLRQDSPVPSPDSGQSSPRPRSNPHRPGSHGDNIRSRSQGQTDTCVTSRGKSLVERVVKEQKQVQMNKILSNALEWGVKILYIDGGRISKPYIKVEDSSKHYRPIYVTMPNMPEFNLKTAPPCSPFWVEDKDPAGNKQRGHRGAKASASEERAHCRKKNRDKKRGGYCECCMIKYENLTTHLQGERHKTFSKSEEYLVVDRLVSTLRCNFVHIRTQVKRPKCSVSSVLIAPGPCGKTDLRPKGDLDTREIIKEEQRRTVNGSEGSYSGHPLKIGPVSDSTPVNHREEDKRSHYSHSDRSKHRSLSRKRMCRQSSLTSSTQKAEQATISETKMETVPSRGGCLASVPSKVTGADLLDQIITQDMNSSTSHCHNTNIQNDVSSKSLNGLTNQQEESDKKQDSSVFEAVQDGNREERERERERKVMVLMMRPRWWISLLCVCGLMHVGHQSSPDAQNGDASSSLKALRDAGRFVGREDTVPLRLLSSRHNRSQITQDELSTRVKGSSGSAHRYSVNHVAQASFQVDGFGKKFILDVELNHDLLSSGYVERHLSEKGKAVVTSGGEHCYYQGKVRDIPHSFVAVSTCHGLHGMFFDGNHTYMIEPGGHGGQGSSDVSTLKIYRRITPDHKVKDTVIQVSPNGPITIAGDVRIHMIYKSAGQEGFNEGFNDLLNGDLPEPPFPSPPFPGSRVVHRRKKRQASRVSRSVDDETKYIELMVINDHLMYKKHRLSVGHTNNYAKSVVNMADMIFKEQLNTRIVLVAMETWSADNKFNIDDDPMVTLREFMKYRKDFIKEKCDSVHLFSGNRFQSSWGGASYMGGVCSLTKGGGVNEYGKTDEMAITLAQSLGQNIGIFSDKKRILNGECKCDDRWSGCIMDDVGFYLPKRFSDCNVEEYHNFLNSGGGACLFNKPLKLLDPPLCGNGFVEPGEECDCGSPVECAREGEACCDKCTLTQGSKCSNGLCCKSCQMEFMGVVCRDAVNDCDIPENCTGNSSQCPPNVHKMDGYTCEKDQGRCFNGKCKTKDRQCKYIWGEKATAADKFCYEKLNIEGTEKGNCGRDKDTWIQCNKQDVHCGYLLCSNISPAPRLGELQGGLTSFSVARHSASLDCSGAHVLIDGDTDLGYVEDGTACGTDSICFNHKCLPIQQFNFSTCPGTTDKIICSLDMGNELKCVCYLGWAGEDCNSTSPLSYLVVGPTAPVSGITSTNIIIGAIVGSILFLALILAVTAWCYKQMPPGDYVTKPGDADSFYSDMPPGVSTNSGCSSKKRSACLSHLQICTLSFTPSIPSISQNISLFGFRSNGLSHSWSERIPDAKHISDICENGRPRSNSWQGNLSGNRKKLKGKKFRARSNSTETLSPAKSPTSSTGSIASSRRYPYPMPPLPDDQRKANRQSARASIDQDQ</sequence>
<accession>A0ACB8W026</accession>
<keyword evidence="2" id="KW-1185">Reference proteome</keyword>
<evidence type="ECO:0000313" key="2">
    <source>
        <dbReference type="Proteomes" id="UP000831701"/>
    </source>
</evidence>
<protein>
    <submittedName>
        <fullName evidence="1">Uncharacterized protein</fullName>
    </submittedName>
</protein>
<feature type="non-terminal residue" evidence="1">
    <location>
        <position position="1"/>
    </location>
</feature>
<proteinExistence type="predicted"/>
<reference evidence="1" key="1">
    <citation type="submission" date="2022-04" db="EMBL/GenBank/DDBJ databases">
        <title>Jade perch genome.</title>
        <authorList>
            <person name="Chao B."/>
        </authorList>
    </citation>
    <scope>NUCLEOTIDE SEQUENCE</scope>
    <source>
        <strain evidence="1">CB-2022</strain>
    </source>
</reference>
<gene>
    <name evidence="1" type="ORF">L3Q82_013234</name>
</gene>
<organism evidence="1 2">
    <name type="scientific">Scortum barcoo</name>
    <name type="common">barcoo grunter</name>
    <dbReference type="NCBI Taxonomy" id="214431"/>
    <lineage>
        <taxon>Eukaryota</taxon>
        <taxon>Metazoa</taxon>
        <taxon>Chordata</taxon>
        <taxon>Craniata</taxon>
        <taxon>Vertebrata</taxon>
        <taxon>Euteleostomi</taxon>
        <taxon>Actinopterygii</taxon>
        <taxon>Neopterygii</taxon>
        <taxon>Teleostei</taxon>
        <taxon>Neoteleostei</taxon>
        <taxon>Acanthomorphata</taxon>
        <taxon>Eupercaria</taxon>
        <taxon>Centrarchiformes</taxon>
        <taxon>Terapontoidei</taxon>
        <taxon>Terapontidae</taxon>
        <taxon>Scortum</taxon>
    </lineage>
</organism>
<comment type="caution">
    <text evidence="1">The sequence shown here is derived from an EMBL/GenBank/DDBJ whole genome shotgun (WGS) entry which is preliminary data.</text>
</comment>
<dbReference type="EMBL" id="CM041546">
    <property type="protein sequence ID" value="KAI3361030.1"/>
    <property type="molecule type" value="Genomic_DNA"/>
</dbReference>